<evidence type="ECO:0000256" key="1">
    <source>
        <dbReference type="SAM" id="MobiDB-lite"/>
    </source>
</evidence>
<dbReference type="InterPro" id="IPR013783">
    <property type="entry name" value="Ig-like_fold"/>
</dbReference>
<keyword evidence="3" id="KW-1185">Reference proteome</keyword>
<feature type="region of interest" description="Disordered" evidence="1">
    <location>
        <begin position="1"/>
        <end position="37"/>
    </location>
</feature>
<name>A0A6P5AMB7_BRABE</name>
<dbReference type="Gene3D" id="2.60.40.10">
    <property type="entry name" value="Immunoglobulins"/>
    <property type="match status" value="1"/>
</dbReference>
<gene>
    <name evidence="4" type="primary">LOC109485178</name>
</gene>
<dbReference type="AlphaFoldDB" id="A0A6P5AMB7"/>
<dbReference type="InterPro" id="IPR013098">
    <property type="entry name" value="Ig_I-set"/>
</dbReference>
<dbReference type="OrthoDB" id="10297139at2759"/>
<accession>A0A6P5AMB7</accession>
<sequence>MGSDPGGVGGTDMAVTMGSSRSTSTLPETEVTVSEPEPIIEPHPFQAQSGSVIQVKRGQPVIIEIFGDAGDVRWLYEDQPLPNTDLYEQTSDGDEFHSLYIKNVTRDNHGCYTCQGQTEFGLVCCDIHIQVVN</sequence>
<dbReference type="CDD" id="cd00096">
    <property type="entry name" value="Ig"/>
    <property type="match status" value="1"/>
</dbReference>
<dbReference type="SUPFAM" id="SSF48726">
    <property type="entry name" value="Immunoglobulin"/>
    <property type="match status" value="1"/>
</dbReference>
<dbReference type="RefSeq" id="XP_019644192.1">
    <property type="nucleotide sequence ID" value="XM_019788633.1"/>
</dbReference>
<dbReference type="GeneID" id="109485178"/>
<protein>
    <submittedName>
        <fullName evidence="4">Uncharacterized protein LOC109485178</fullName>
    </submittedName>
</protein>
<evidence type="ECO:0000259" key="2">
    <source>
        <dbReference type="SMART" id="SM00409"/>
    </source>
</evidence>
<proteinExistence type="predicted"/>
<feature type="compositionally biased region" description="Low complexity" evidence="1">
    <location>
        <begin position="22"/>
        <end position="37"/>
    </location>
</feature>
<feature type="domain" description="Immunoglobulin" evidence="2">
    <location>
        <begin position="50"/>
        <end position="132"/>
    </location>
</feature>
<reference evidence="4" key="1">
    <citation type="submission" date="2025-08" db="UniProtKB">
        <authorList>
            <consortium name="RefSeq"/>
        </authorList>
    </citation>
    <scope>IDENTIFICATION</scope>
    <source>
        <tissue evidence="4">Gonad</tissue>
    </source>
</reference>
<dbReference type="KEGG" id="bbel:109485178"/>
<dbReference type="SMART" id="SM00409">
    <property type="entry name" value="IG"/>
    <property type="match status" value="1"/>
</dbReference>
<dbReference type="Pfam" id="PF07679">
    <property type="entry name" value="I-set"/>
    <property type="match status" value="1"/>
</dbReference>
<dbReference type="Proteomes" id="UP000515135">
    <property type="component" value="Unplaced"/>
</dbReference>
<evidence type="ECO:0000313" key="4">
    <source>
        <dbReference type="RefSeq" id="XP_019644192.1"/>
    </source>
</evidence>
<evidence type="ECO:0000313" key="3">
    <source>
        <dbReference type="Proteomes" id="UP000515135"/>
    </source>
</evidence>
<dbReference type="InterPro" id="IPR003599">
    <property type="entry name" value="Ig_sub"/>
</dbReference>
<organism evidence="3 4">
    <name type="scientific">Branchiostoma belcheri</name>
    <name type="common">Amphioxus</name>
    <dbReference type="NCBI Taxonomy" id="7741"/>
    <lineage>
        <taxon>Eukaryota</taxon>
        <taxon>Metazoa</taxon>
        <taxon>Chordata</taxon>
        <taxon>Cephalochordata</taxon>
        <taxon>Leptocardii</taxon>
        <taxon>Amphioxiformes</taxon>
        <taxon>Branchiostomatidae</taxon>
        <taxon>Branchiostoma</taxon>
    </lineage>
</organism>
<dbReference type="InterPro" id="IPR036179">
    <property type="entry name" value="Ig-like_dom_sf"/>
</dbReference>
<feature type="compositionally biased region" description="Gly residues" evidence="1">
    <location>
        <begin position="1"/>
        <end position="10"/>
    </location>
</feature>